<comment type="caution">
    <text evidence="1">The sequence shown here is derived from an EMBL/GenBank/DDBJ whole genome shotgun (WGS) entry which is preliminary data.</text>
</comment>
<dbReference type="PROSITE" id="PS51318">
    <property type="entry name" value="TAT"/>
    <property type="match status" value="1"/>
</dbReference>
<dbReference type="AlphaFoldDB" id="A0A6V8PL63"/>
<feature type="non-terminal residue" evidence="1">
    <location>
        <position position="43"/>
    </location>
</feature>
<dbReference type="Proteomes" id="UP000568877">
    <property type="component" value="Unassembled WGS sequence"/>
</dbReference>
<evidence type="ECO:0000313" key="1">
    <source>
        <dbReference type="EMBL" id="GFP32997.1"/>
    </source>
</evidence>
<name>A0A6V8PL63_9ACTN</name>
<proteinExistence type="predicted"/>
<sequence>MSSTRHDLSKLARLVAYRKMDRREFLSQALKAGVLATAASIFL</sequence>
<reference evidence="1 2" key="1">
    <citation type="journal article" date="2020" name="Front. Microbiol.">
        <title>Single-cell genomics of novel Actinobacteria with the Wood-Ljungdahl pathway discovered in a serpentinizing system.</title>
        <authorList>
            <person name="Merino N."/>
            <person name="Kawai M."/>
            <person name="Boyd E.S."/>
            <person name="Colman D.R."/>
            <person name="McGlynn S.E."/>
            <person name="Nealson K.H."/>
            <person name="Kurokawa K."/>
            <person name="Hongoh Y."/>
        </authorList>
    </citation>
    <scope>NUCLEOTIDE SEQUENCE [LARGE SCALE GENOMIC DNA]</scope>
    <source>
        <strain evidence="1 2">S42</strain>
    </source>
</reference>
<accession>A0A6V8PL63</accession>
<gene>
    <name evidence="1" type="ORF">HKBW3S42_01307</name>
</gene>
<evidence type="ECO:0000313" key="2">
    <source>
        <dbReference type="Proteomes" id="UP000568877"/>
    </source>
</evidence>
<protein>
    <submittedName>
        <fullName evidence="1">Uncharacterized protein</fullName>
    </submittedName>
</protein>
<dbReference type="EMBL" id="BLSA01000227">
    <property type="protein sequence ID" value="GFP32997.1"/>
    <property type="molecule type" value="Genomic_DNA"/>
</dbReference>
<dbReference type="InterPro" id="IPR006311">
    <property type="entry name" value="TAT_signal"/>
</dbReference>
<organism evidence="1 2">
    <name type="scientific">Candidatus Hakubella thermalkaliphila</name>
    <dbReference type="NCBI Taxonomy" id="2754717"/>
    <lineage>
        <taxon>Bacteria</taxon>
        <taxon>Bacillati</taxon>
        <taxon>Actinomycetota</taxon>
        <taxon>Actinomycetota incertae sedis</taxon>
        <taxon>Candidatus Hakubellales</taxon>
        <taxon>Candidatus Hakubellaceae</taxon>
        <taxon>Candidatus Hakubella</taxon>
    </lineage>
</organism>